<accession>A0A6A2XSC2</accession>
<evidence type="ECO:0000256" key="4">
    <source>
        <dbReference type="ARBA" id="ARBA00022692"/>
    </source>
</evidence>
<evidence type="ECO:0000256" key="6">
    <source>
        <dbReference type="ARBA" id="ARBA00023136"/>
    </source>
</evidence>
<keyword evidence="7 8" id="KW-0012">Acyltransferase</keyword>
<organism evidence="10 11">
    <name type="scientific">Hibiscus syriacus</name>
    <name type="common">Rose of Sharon</name>
    <dbReference type="NCBI Taxonomy" id="106335"/>
    <lineage>
        <taxon>Eukaryota</taxon>
        <taxon>Viridiplantae</taxon>
        <taxon>Streptophyta</taxon>
        <taxon>Embryophyta</taxon>
        <taxon>Tracheophyta</taxon>
        <taxon>Spermatophyta</taxon>
        <taxon>Magnoliopsida</taxon>
        <taxon>eudicotyledons</taxon>
        <taxon>Gunneridae</taxon>
        <taxon>Pentapetalae</taxon>
        <taxon>rosids</taxon>
        <taxon>malvids</taxon>
        <taxon>Malvales</taxon>
        <taxon>Malvaceae</taxon>
        <taxon>Malvoideae</taxon>
        <taxon>Hibiscus</taxon>
    </lineage>
</organism>
<evidence type="ECO:0000313" key="11">
    <source>
        <dbReference type="Proteomes" id="UP000436088"/>
    </source>
</evidence>
<evidence type="ECO:0000256" key="1">
    <source>
        <dbReference type="ARBA" id="ARBA00004127"/>
    </source>
</evidence>
<dbReference type="EMBL" id="VEPZ02001332">
    <property type="protein sequence ID" value="KAE8678563.1"/>
    <property type="molecule type" value="Genomic_DNA"/>
</dbReference>
<sequence>MTSPGMVNALVYTSISVMCVFNYAVAILADPGLVPSTYMPDIEDSTVSIHEIKRKGGDLRYCQKCSHFKPPRAHHCRICKMCILRMDHHCVWINNCVGHANYKAFFVFVVYAITACFYSLVLLFGSLNSDSQIDEQQRDSLRIVYVISGLFLLPLSVALSVLLGWHIYLILQNKTTIEYHEGVRALCLAEKGGTVYEHPYDLGAHENLSSVITSNGTVILVLVLQLTEPRLNIMNLVHSSPYFSCCRLVVSERWLIPKAVDARGIDECLTCDHVRYHLAFVRERENTKCVFIAFEAIAASGNMERSPVHNQAMQVSKAIIIRNMIL</sequence>
<evidence type="ECO:0000313" key="10">
    <source>
        <dbReference type="EMBL" id="KAE8678563.1"/>
    </source>
</evidence>
<proteinExistence type="inferred from homology"/>
<dbReference type="InterPro" id="IPR039859">
    <property type="entry name" value="PFA4/ZDH16/20/ERF2-like"/>
</dbReference>
<keyword evidence="4 8" id="KW-0812">Transmembrane</keyword>
<dbReference type="Proteomes" id="UP000436088">
    <property type="component" value="Unassembled WGS sequence"/>
</dbReference>
<feature type="transmembrane region" description="Helical" evidence="8">
    <location>
        <begin position="144"/>
        <end position="168"/>
    </location>
</feature>
<comment type="domain">
    <text evidence="8">The DHHC domain is required for palmitoyltransferase activity.</text>
</comment>
<protein>
    <recommendedName>
        <fullName evidence="8">S-acyltransferase</fullName>
        <ecNumber evidence="8">2.3.1.225</ecNumber>
    </recommendedName>
    <alternativeName>
        <fullName evidence="8">Palmitoyltransferase</fullName>
    </alternativeName>
</protein>
<dbReference type="Pfam" id="PF01529">
    <property type="entry name" value="DHHC"/>
    <property type="match status" value="1"/>
</dbReference>
<feature type="domain" description="Palmitoyltransferase DHHC" evidence="9">
    <location>
        <begin position="58"/>
        <end position="180"/>
    </location>
</feature>
<dbReference type="PROSITE" id="PS50216">
    <property type="entry name" value="DHHC"/>
    <property type="match status" value="1"/>
</dbReference>
<evidence type="ECO:0000256" key="7">
    <source>
        <dbReference type="ARBA" id="ARBA00023315"/>
    </source>
</evidence>
<evidence type="ECO:0000256" key="2">
    <source>
        <dbReference type="ARBA" id="ARBA00008574"/>
    </source>
</evidence>
<dbReference type="AlphaFoldDB" id="A0A6A2XSC2"/>
<dbReference type="GO" id="GO:0012505">
    <property type="term" value="C:endomembrane system"/>
    <property type="evidence" value="ECO:0007669"/>
    <property type="project" value="UniProtKB-SubCell"/>
</dbReference>
<comment type="caution">
    <text evidence="10">The sequence shown here is derived from an EMBL/GenBank/DDBJ whole genome shotgun (WGS) entry which is preliminary data.</text>
</comment>
<dbReference type="PANTHER" id="PTHR12246">
    <property type="entry name" value="PALMITOYLTRANSFERASE ZDHHC16"/>
    <property type="match status" value="1"/>
</dbReference>
<reference evidence="10" key="1">
    <citation type="submission" date="2019-09" db="EMBL/GenBank/DDBJ databases">
        <title>Draft genome information of white flower Hibiscus syriacus.</title>
        <authorList>
            <person name="Kim Y.-M."/>
        </authorList>
    </citation>
    <scope>NUCLEOTIDE SEQUENCE [LARGE SCALE GENOMIC DNA]</scope>
    <source>
        <strain evidence="10">YM2019G1</strain>
    </source>
</reference>
<dbReference type="InterPro" id="IPR001594">
    <property type="entry name" value="Palmitoyltrfase_DHHC"/>
</dbReference>
<comment type="similarity">
    <text evidence="2 8">Belongs to the DHHC palmitoyltransferase family.</text>
</comment>
<evidence type="ECO:0000256" key="8">
    <source>
        <dbReference type="RuleBase" id="RU079119"/>
    </source>
</evidence>
<dbReference type="GO" id="GO:0019706">
    <property type="term" value="F:protein-cysteine S-palmitoyltransferase activity"/>
    <property type="evidence" value="ECO:0007669"/>
    <property type="project" value="UniProtKB-EC"/>
</dbReference>
<keyword evidence="5 8" id="KW-1133">Transmembrane helix</keyword>
<evidence type="ECO:0000256" key="3">
    <source>
        <dbReference type="ARBA" id="ARBA00022679"/>
    </source>
</evidence>
<gene>
    <name evidence="10" type="ORF">F3Y22_tig00111403pilonHSYRG00054</name>
</gene>
<comment type="subcellular location">
    <subcellularLocation>
        <location evidence="1">Endomembrane system</location>
        <topology evidence="1">Multi-pass membrane protein</topology>
    </subcellularLocation>
</comment>
<keyword evidence="3 8" id="KW-0808">Transferase</keyword>
<name>A0A6A2XSC2_HIBSY</name>
<keyword evidence="11" id="KW-1185">Reference proteome</keyword>
<feature type="transmembrane region" description="Helical" evidence="8">
    <location>
        <begin position="7"/>
        <end position="29"/>
    </location>
</feature>
<feature type="transmembrane region" description="Helical" evidence="8">
    <location>
        <begin position="104"/>
        <end position="124"/>
    </location>
</feature>
<keyword evidence="6 8" id="KW-0472">Membrane</keyword>
<evidence type="ECO:0000256" key="5">
    <source>
        <dbReference type="ARBA" id="ARBA00022989"/>
    </source>
</evidence>
<comment type="catalytic activity">
    <reaction evidence="8">
        <text>L-cysteinyl-[protein] + hexadecanoyl-CoA = S-hexadecanoyl-L-cysteinyl-[protein] + CoA</text>
        <dbReference type="Rhea" id="RHEA:36683"/>
        <dbReference type="Rhea" id="RHEA-COMP:10131"/>
        <dbReference type="Rhea" id="RHEA-COMP:11032"/>
        <dbReference type="ChEBI" id="CHEBI:29950"/>
        <dbReference type="ChEBI" id="CHEBI:57287"/>
        <dbReference type="ChEBI" id="CHEBI:57379"/>
        <dbReference type="ChEBI" id="CHEBI:74151"/>
        <dbReference type="EC" id="2.3.1.225"/>
    </reaction>
</comment>
<evidence type="ECO:0000259" key="9">
    <source>
        <dbReference type="Pfam" id="PF01529"/>
    </source>
</evidence>
<dbReference type="EC" id="2.3.1.225" evidence="8"/>